<dbReference type="Gene3D" id="3.40.50.720">
    <property type="entry name" value="NAD(P)-binding Rossmann-like Domain"/>
    <property type="match status" value="1"/>
</dbReference>
<evidence type="ECO:0000313" key="5">
    <source>
        <dbReference type="EMBL" id="CAH1786906.1"/>
    </source>
</evidence>
<dbReference type="OrthoDB" id="1879366at2759"/>
<proteinExistence type="predicted"/>
<name>A0A8S4NYA7_OWEFU</name>
<dbReference type="EMBL" id="CAIIXF020000006">
    <property type="protein sequence ID" value="CAH1786906.1"/>
    <property type="molecule type" value="Genomic_DNA"/>
</dbReference>
<comment type="caution">
    <text evidence="5">The sequence shown here is derived from an EMBL/GenBank/DDBJ whole genome shotgun (WGS) entry which is preliminary data.</text>
</comment>
<dbReference type="InterPro" id="IPR050129">
    <property type="entry name" value="Zn_alcohol_dh"/>
</dbReference>
<evidence type="ECO:0000259" key="4">
    <source>
        <dbReference type="SMART" id="SM00829"/>
    </source>
</evidence>
<accession>A0A8S4NYA7</accession>
<dbReference type="PANTHER" id="PTHR43401:SF2">
    <property type="entry name" value="L-THREONINE 3-DEHYDROGENASE"/>
    <property type="match status" value="1"/>
</dbReference>
<reference evidence="5" key="1">
    <citation type="submission" date="2022-03" db="EMBL/GenBank/DDBJ databases">
        <authorList>
            <person name="Martin C."/>
        </authorList>
    </citation>
    <scope>NUCLEOTIDE SEQUENCE</scope>
</reference>
<keyword evidence="3" id="KW-0560">Oxidoreductase</keyword>
<dbReference type="Gene3D" id="3.90.180.10">
    <property type="entry name" value="Medium-chain alcohol dehydrogenases, catalytic domain"/>
    <property type="match status" value="2"/>
</dbReference>
<dbReference type="PANTHER" id="PTHR43401">
    <property type="entry name" value="L-THREONINE 3-DEHYDROGENASE"/>
    <property type="match status" value="1"/>
</dbReference>
<dbReference type="SUPFAM" id="SSF51735">
    <property type="entry name" value="NAD(P)-binding Rossmann-fold domains"/>
    <property type="match status" value="1"/>
</dbReference>
<protein>
    <recommendedName>
        <fullName evidence="4">Enoyl reductase (ER) domain-containing protein</fullName>
    </recommendedName>
</protein>
<dbReference type="Proteomes" id="UP000749559">
    <property type="component" value="Unassembled WGS sequence"/>
</dbReference>
<dbReference type="SMART" id="SM00829">
    <property type="entry name" value="PKS_ER"/>
    <property type="match status" value="1"/>
</dbReference>
<dbReference type="InterPro" id="IPR013149">
    <property type="entry name" value="ADH-like_C"/>
</dbReference>
<keyword evidence="2" id="KW-0862">Zinc</keyword>
<keyword evidence="6" id="KW-1185">Reference proteome</keyword>
<dbReference type="Pfam" id="PF00107">
    <property type="entry name" value="ADH_zinc_N"/>
    <property type="match status" value="1"/>
</dbReference>
<evidence type="ECO:0000256" key="3">
    <source>
        <dbReference type="ARBA" id="ARBA00023002"/>
    </source>
</evidence>
<evidence type="ECO:0000256" key="1">
    <source>
        <dbReference type="ARBA" id="ARBA00022723"/>
    </source>
</evidence>
<dbReference type="AlphaFoldDB" id="A0A8S4NYA7"/>
<dbReference type="SUPFAM" id="SSF50129">
    <property type="entry name" value="GroES-like"/>
    <property type="match status" value="1"/>
</dbReference>
<dbReference type="InterPro" id="IPR011032">
    <property type="entry name" value="GroES-like_sf"/>
</dbReference>
<dbReference type="InterPro" id="IPR020843">
    <property type="entry name" value="ER"/>
</dbReference>
<dbReference type="InterPro" id="IPR013154">
    <property type="entry name" value="ADH-like_N"/>
</dbReference>
<feature type="domain" description="Enoyl reductase (ER)" evidence="4">
    <location>
        <begin position="16"/>
        <end position="338"/>
    </location>
</feature>
<dbReference type="GO" id="GO:0046872">
    <property type="term" value="F:metal ion binding"/>
    <property type="evidence" value="ECO:0007669"/>
    <property type="project" value="UniProtKB-KW"/>
</dbReference>
<evidence type="ECO:0000313" key="6">
    <source>
        <dbReference type="Proteomes" id="UP000749559"/>
    </source>
</evidence>
<dbReference type="InterPro" id="IPR036291">
    <property type="entry name" value="NAD(P)-bd_dom_sf"/>
</dbReference>
<dbReference type="Pfam" id="PF08240">
    <property type="entry name" value="ADH_N"/>
    <property type="match status" value="1"/>
</dbReference>
<organism evidence="5 6">
    <name type="scientific">Owenia fusiformis</name>
    <name type="common">Polychaete worm</name>
    <dbReference type="NCBI Taxonomy" id="6347"/>
    <lineage>
        <taxon>Eukaryota</taxon>
        <taxon>Metazoa</taxon>
        <taxon>Spiralia</taxon>
        <taxon>Lophotrochozoa</taxon>
        <taxon>Annelida</taxon>
        <taxon>Polychaeta</taxon>
        <taxon>Sedentaria</taxon>
        <taxon>Canalipalpata</taxon>
        <taxon>Sabellida</taxon>
        <taxon>Oweniida</taxon>
        <taxon>Oweniidae</taxon>
        <taxon>Owenia</taxon>
    </lineage>
</organism>
<sequence>MNDNDNLNMKRAHRTSVTEPYQLCSNNPVPEIPRGGCRIRVVYAGACFTDSQLRKTGRRPKMAGFEVSGVIDQVCNSVPNCNLLPGDKVVVYPDGEEKHEVGYSEYIAVKDLKNVFKLPESMSLEIGSMLPSSALTAYSAVKRAEPHVRDLMKTKESCNILIVGAGGLGLWTLTLAKHFIGQNSDKVRITVADTSIEKLIVAQDHGCYDVIHWSDCDHEQYLVERTLDVCRGGVDVVIDFVSSQRTMNRAIRCLNREGMILAGGNSRHEVMICLNDLAANAQSILGVSKGSRAQLEELLNVFAAEQVQPPCYSVFPVEQVNSVFEKLSSCQIDGRAILKVSEVPCNN</sequence>
<keyword evidence="1" id="KW-0479">Metal-binding</keyword>
<dbReference type="GO" id="GO:0016491">
    <property type="term" value="F:oxidoreductase activity"/>
    <property type="evidence" value="ECO:0007669"/>
    <property type="project" value="UniProtKB-KW"/>
</dbReference>
<gene>
    <name evidence="5" type="ORF">OFUS_LOCUS12707</name>
</gene>
<evidence type="ECO:0000256" key="2">
    <source>
        <dbReference type="ARBA" id="ARBA00022833"/>
    </source>
</evidence>